<dbReference type="Proteomes" id="UP001341840">
    <property type="component" value="Unassembled WGS sequence"/>
</dbReference>
<evidence type="ECO:0000313" key="9">
    <source>
        <dbReference type="EMBL" id="MED6166060.1"/>
    </source>
</evidence>
<evidence type="ECO:0000256" key="3">
    <source>
        <dbReference type="ARBA" id="ARBA00022692"/>
    </source>
</evidence>
<keyword evidence="7" id="KW-0503">Monooxygenase</keyword>
<comment type="caution">
    <text evidence="9">The sequence shown here is derived from an EMBL/GenBank/DDBJ whole genome shotgun (WGS) entry which is preliminary data.</text>
</comment>
<dbReference type="PROSITE" id="PS00086">
    <property type="entry name" value="CYTOCHROME_P450"/>
    <property type="match status" value="1"/>
</dbReference>
<dbReference type="PRINTS" id="PR00385">
    <property type="entry name" value="P450"/>
</dbReference>
<dbReference type="InterPro" id="IPR002401">
    <property type="entry name" value="Cyt_P450_E_grp-I"/>
</dbReference>
<name>A0ABU6UZV5_9FABA</name>
<protein>
    <recommendedName>
        <fullName evidence="11">Cytochrome P450</fullName>
    </recommendedName>
</protein>
<reference evidence="9 10" key="1">
    <citation type="journal article" date="2023" name="Plants (Basel)">
        <title>Bridging the Gap: Combining Genomics and Transcriptomics Approaches to Understand Stylosanthes scabra, an Orphan Legume from the Brazilian Caatinga.</title>
        <authorList>
            <person name="Ferreira-Neto J.R.C."/>
            <person name="da Silva M.D."/>
            <person name="Binneck E."/>
            <person name="de Melo N.F."/>
            <person name="da Silva R.H."/>
            <person name="de Melo A.L.T.M."/>
            <person name="Pandolfi V."/>
            <person name="Bustamante F.O."/>
            <person name="Brasileiro-Vidal A.C."/>
            <person name="Benko-Iseppon A.M."/>
        </authorList>
    </citation>
    <scope>NUCLEOTIDE SEQUENCE [LARGE SCALE GENOMIC DNA]</scope>
    <source>
        <tissue evidence="9">Leaves</tissue>
    </source>
</reference>
<dbReference type="InterPro" id="IPR036396">
    <property type="entry name" value="Cyt_P450_sf"/>
</dbReference>
<keyword evidence="7" id="KW-0408">Iron</keyword>
<keyword evidence="7" id="KW-0349">Heme</keyword>
<dbReference type="InterPro" id="IPR051103">
    <property type="entry name" value="Plant_metabolite_P450s"/>
</dbReference>
<evidence type="ECO:0000256" key="4">
    <source>
        <dbReference type="ARBA" id="ARBA00022723"/>
    </source>
</evidence>
<dbReference type="PANTHER" id="PTHR24298">
    <property type="entry name" value="FLAVONOID 3'-MONOOXYGENASE-RELATED"/>
    <property type="match status" value="1"/>
</dbReference>
<evidence type="ECO:0000256" key="7">
    <source>
        <dbReference type="RuleBase" id="RU000461"/>
    </source>
</evidence>
<keyword evidence="10" id="KW-1185">Reference proteome</keyword>
<dbReference type="Pfam" id="PF00067">
    <property type="entry name" value="p450"/>
    <property type="match status" value="1"/>
</dbReference>
<keyword evidence="4 7" id="KW-0479">Metal-binding</keyword>
<dbReference type="InterPro" id="IPR001128">
    <property type="entry name" value="Cyt_P450"/>
</dbReference>
<comment type="subcellular location">
    <subcellularLocation>
        <location evidence="2">Membrane</location>
        <topology evidence="2">Single-pass membrane protein</topology>
    </subcellularLocation>
</comment>
<organism evidence="9 10">
    <name type="scientific">Stylosanthes scabra</name>
    <dbReference type="NCBI Taxonomy" id="79078"/>
    <lineage>
        <taxon>Eukaryota</taxon>
        <taxon>Viridiplantae</taxon>
        <taxon>Streptophyta</taxon>
        <taxon>Embryophyta</taxon>
        <taxon>Tracheophyta</taxon>
        <taxon>Spermatophyta</taxon>
        <taxon>Magnoliopsida</taxon>
        <taxon>eudicotyledons</taxon>
        <taxon>Gunneridae</taxon>
        <taxon>Pentapetalae</taxon>
        <taxon>rosids</taxon>
        <taxon>fabids</taxon>
        <taxon>Fabales</taxon>
        <taxon>Fabaceae</taxon>
        <taxon>Papilionoideae</taxon>
        <taxon>50 kb inversion clade</taxon>
        <taxon>dalbergioids sensu lato</taxon>
        <taxon>Dalbergieae</taxon>
        <taxon>Pterocarpus clade</taxon>
        <taxon>Stylosanthes</taxon>
    </lineage>
</organism>
<evidence type="ECO:0000256" key="2">
    <source>
        <dbReference type="ARBA" id="ARBA00004167"/>
    </source>
</evidence>
<dbReference type="CDD" id="cd11075">
    <property type="entry name" value="CYP77_89"/>
    <property type="match status" value="1"/>
</dbReference>
<dbReference type="SUPFAM" id="SSF48264">
    <property type="entry name" value="Cytochrome P450"/>
    <property type="match status" value="1"/>
</dbReference>
<accession>A0ABU6UZV5</accession>
<feature type="signal peptide" evidence="8">
    <location>
        <begin position="1"/>
        <end position="19"/>
    </location>
</feature>
<evidence type="ECO:0008006" key="11">
    <source>
        <dbReference type="Google" id="ProtNLM"/>
    </source>
</evidence>
<evidence type="ECO:0000256" key="8">
    <source>
        <dbReference type="SAM" id="SignalP"/>
    </source>
</evidence>
<dbReference type="PANTHER" id="PTHR24298:SF800">
    <property type="entry name" value="CYTOCHROME P450 89A2-RELATED"/>
    <property type="match status" value="1"/>
</dbReference>
<keyword evidence="6" id="KW-0472">Membrane</keyword>
<keyword evidence="5" id="KW-1133">Transmembrane helix</keyword>
<dbReference type="EMBL" id="JASCZI010124706">
    <property type="protein sequence ID" value="MED6166060.1"/>
    <property type="molecule type" value="Genomic_DNA"/>
</dbReference>
<feature type="chain" id="PRO_5046747912" description="Cytochrome P450" evidence="8">
    <location>
        <begin position="20"/>
        <end position="451"/>
    </location>
</feature>
<keyword evidence="7" id="KW-0560">Oxidoreductase</keyword>
<sequence length="451" mass="51578">MEAWLLLVVSACVCLLIRAIVINLTTTTHRPPLPPGPPHIPILTSISWIAKSFSQIEPILVGLRAKYGPIITLRITVRPAIFVADRSLAHQALVQKGAVFSDRPPALAVSRIFTCNQHNINSAPYGSTWRTLRRNLTSEMLHPNRVKSFSSVRRWVLQVLVNRLKSDSESGNSVRVIDHFHYAMFCLLVFMCFGEKLDEKQVKDVERVERALLLSTNRFNVLNFWPPITRILFWKRWQELFRLMKDQSDVLIPLIRARKSIKESRSGGGGDIVSYVDTLLDLELPEEKRKLNDEELVTVCAEFLSAGTDTTATALQWIMANVVKYPHVQQRLVEEIREVKGDGDGESREEVKEEELQRMPYLKAVVLEGLRRHPPGHFVLPHTIGWDPEVWEDPMEFKPERFLEKEKEDGVPFDITGSKEIKMMPFGAGRRICPGFNLAMLHLEYFVANLV</sequence>
<comment type="similarity">
    <text evidence="7">Belongs to the cytochrome P450 family.</text>
</comment>
<keyword evidence="3" id="KW-0812">Transmembrane</keyword>
<keyword evidence="8" id="KW-0732">Signal</keyword>
<dbReference type="Gene3D" id="1.10.630.10">
    <property type="entry name" value="Cytochrome P450"/>
    <property type="match status" value="1"/>
</dbReference>
<proteinExistence type="inferred from homology"/>
<evidence type="ECO:0000256" key="1">
    <source>
        <dbReference type="ARBA" id="ARBA00001971"/>
    </source>
</evidence>
<evidence type="ECO:0000313" key="10">
    <source>
        <dbReference type="Proteomes" id="UP001341840"/>
    </source>
</evidence>
<evidence type="ECO:0000256" key="5">
    <source>
        <dbReference type="ARBA" id="ARBA00022989"/>
    </source>
</evidence>
<dbReference type="InterPro" id="IPR017972">
    <property type="entry name" value="Cyt_P450_CS"/>
</dbReference>
<comment type="cofactor">
    <cofactor evidence="1">
        <name>heme</name>
        <dbReference type="ChEBI" id="CHEBI:30413"/>
    </cofactor>
</comment>
<evidence type="ECO:0000256" key="6">
    <source>
        <dbReference type="ARBA" id="ARBA00023136"/>
    </source>
</evidence>
<gene>
    <name evidence="9" type="ORF">PIB30_105454</name>
</gene>
<dbReference type="PRINTS" id="PR00463">
    <property type="entry name" value="EP450I"/>
</dbReference>